<protein>
    <submittedName>
        <fullName evidence="6">Mitochondrial protein</fullName>
    </submittedName>
</protein>
<dbReference type="InterPro" id="IPR023780">
    <property type="entry name" value="Chromo_domain"/>
</dbReference>
<accession>A0ABQ4WBR0</accession>
<evidence type="ECO:0000256" key="1">
    <source>
        <dbReference type="ARBA" id="ARBA00004123"/>
    </source>
</evidence>
<feature type="domain" description="Integrase catalytic" evidence="5">
    <location>
        <begin position="291"/>
        <end position="361"/>
    </location>
</feature>
<dbReference type="PROSITE" id="PS50013">
    <property type="entry name" value="CHROMO_2"/>
    <property type="match status" value="1"/>
</dbReference>
<evidence type="ECO:0000313" key="6">
    <source>
        <dbReference type="EMBL" id="GJS50287.1"/>
    </source>
</evidence>
<dbReference type="InterPro" id="IPR050951">
    <property type="entry name" value="Retrovirus_Pol_polyprotein"/>
</dbReference>
<dbReference type="Pfam" id="PF24626">
    <property type="entry name" value="SH3_Tf2-1"/>
    <property type="match status" value="1"/>
</dbReference>
<dbReference type="Pfam" id="PF17919">
    <property type="entry name" value="RT_RNaseH_2"/>
    <property type="match status" value="1"/>
</dbReference>
<sequence>MPNGLPPQRDHEHSIILKEGTEPISVRPYRYPHAQKSEIERLVSEMLQAGVIQLTTVLDKFPILVIDELLDELHGAMVFSKLDLKSGYGKIAWALTQQLKKDNFHWNEEATNAFYALKLAMSSVPVLALPNFSKEFVVETDASGYWDWSSANAGGKTNRLLHLKYLLEQRLISEEYQKWLTKLLGYDFVVQYKAVNENKAADALSRRGDTPTCWVISVSRFVNWEDMLEDFVHDSELNLIKEGIISGKADEYTIKGDKLFYKNRLVLPRTSKWIPRIFDEFHGGFIGGHAGTNLKYSTAYHPQTDGQTEVVNRSIETYLRCFTSEKPKSWSKWLSWAEYWYNTSFHSSANTTPFKILYGRDPPPLIRYGSQPTPIFEVDRYMEERDQVLKELKEHLSKVQVNVKTKADCHRRDVQFEVGDKVFLKLRPHRQQSVVRRNNKKLSPRYYGPYEILERIGKVAYKLKLPSTATIHPVFHVSQLKKFIDSNMQKNGLPEEMEVMIQPEKVLAVRNRGTNDNSKELLIRWKNLPERDASWEPMSNIERQFPDFHLEDKVVLWEVGTDTNQVQDTRYEKSYGKTYQRRHKTKGGFEQLLNN</sequence>
<feature type="domain" description="Chromo" evidence="4">
    <location>
        <begin position="501"/>
        <end position="547"/>
    </location>
</feature>
<evidence type="ECO:0000259" key="4">
    <source>
        <dbReference type="PROSITE" id="PS50013"/>
    </source>
</evidence>
<gene>
    <name evidence="6" type="ORF">Tco_0600408</name>
</gene>
<dbReference type="SUPFAM" id="SSF56672">
    <property type="entry name" value="DNA/RNA polymerases"/>
    <property type="match status" value="1"/>
</dbReference>
<dbReference type="SMART" id="SM00298">
    <property type="entry name" value="CHROMO"/>
    <property type="match status" value="1"/>
</dbReference>
<reference evidence="6" key="2">
    <citation type="submission" date="2022-01" db="EMBL/GenBank/DDBJ databases">
        <authorList>
            <person name="Yamashiro T."/>
            <person name="Shiraishi A."/>
            <person name="Satake H."/>
            <person name="Nakayama K."/>
        </authorList>
    </citation>
    <scope>NUCLEOTIDE SEQUENCE</scope>
</reference>
<proteinExistence type="predicted"/>
<organism evidence="6 7">
    <name type="scientific">Tanacetum coccineum</name>
    <dbReference type="NCBI Taxonomy" id="301880"/>
    <lineage>
        <taxon>Eukaryota</taxon>
        <taxon>Viridiplantae</taxon>
        <taxon>Streptophyta</taxon>
        <taxon>Embryophyta</taxon>
        <taxon>Tracheophyta</taxon>
        <taxon>Spermatophyta</taxon>
        <taxon>Magnoliopsida</taxon>
        <taxon>eudicotyledons</taxon>
        <taxon>Gunneridae</taxon>
        <taxon>Pentapetalae</taxon>
        <taxon>asterids</taxon>
        <taxon>campanulids</taxon>
        <taxon>Asterales</taxon>
        <taxon>Asteraceae</taxon>
        <taxon>Asteroideae</taxon>
        <taxon>Anthemideae</taxon>
        <taxon>Anthemidinae</taxon>
        <taxon>Tanacetum</taxon>
    </lineage>
</organism>
<dbReference type="InterPro" id="IPR036397">
    <property type="entry name" value="RNaseH_sf"/>
</dbReference>
<comment type="subcellular location">
    <subcellularLocation>
        <location evidence="1">Nucleus</location>
    </subcellularLocation>
</comment>
<reference evidence="6" key="1">
    <citation type="journal article" date="2022" name="Int. J. Mol. Sci.">
        <title>Draft Genome of Tanacetum Coccineum: Genomic Comparison of Closely Related Tanacetum-Family Plants.</title>
        <authorList>
            <person name="Yamashiro T."/>
            <person name="Shiraishi A."/>
            <person name="Nakayama K."/>
            <person name="Satake H."/>
        </authorList>
    </citation>
    <scope>NUCLEOTIDE SEQUENCE</scope>
</reference>
<keyword evidence="3" id="KW-0511">Multifunctional enzyme</keyword>
<dbReference type="Proteomes" id="UP001151760">
    <property type="component" value="Unassembled WGS sequence"/>
</dbReference>
<dbReference type="InterPro" id="IPR001584">
    <property type="entry name" value="Integrase_cat-core"/>
</dbReference>
<dbReference type="InterPro" id="IPR012337">
    <property type="entry name" value="RNaseH-like_sf"/>
</dbReference>
<dbReference type="SUPFAM" id="SSF53098">
    <property type="entry name" value="Ribonuclease H-like"/>
    <property type="match status" value="1"/>
</dbReference>
<dbReference type="SUPFAM" id="SSF54160">
    <property type="entry name" value="Chromo domain-like"/>
    <property type="match status" value="1"/>
</dbReference>
<evidence type="ECO:0000313" key="7">
    <source>
        <dbReference type="Proteomes" id="UP001151760"/>
    </source>
</evidence>
<dbReference type="PROSITE" id="PS50994">
    <property type="entry name" value="INTEGRASE"/>
    <property type="match status" value="1"/>
</dbReference>
<dbReference type="InterPro" id="IPR000953">
    <property type="entry name" value="Chromo/chromo_shadow_dom"/>
</dbReference>
<dbReference type="InterPro" id="IPR056924">
    <property type="entry name" value="SH3_Tf2-1"/>
</dbReference>
<dbReference type="InterPro" id="IPR043502">
    <property type="entry name" value="DNA/RNA_pol_sf"/>
</dbReference>
<dbReference type="Pfam" id="PF00385">
    <property type="entry name" value="Chromo"/>
    <property type="match status" value="1"/>
</dbReference>
<dbReference type="Gene3D" id="3.30.70.270">
    <property type="match status" value="1"/>
</dbReference>
<comment type="caution">
    <text evidence="6">The sequence shown here is derived from an EMBL/GenBank/DDBJ whole genome shotgun (WGS) entry which is preliminary data.</text>
</comment>
<dbReference type="PROSITE" id="PS00598">
    <property type="entry name" value="CHROMO_1"/>
    <property type="match status" value="1"/>
</dbReference>
<dbReference type="PANTHER" id="PTHR37984">
    <property type="entry name" value="PROTEIN CBG26694"/>
    <property type="match status" value="1"/>
</dbReference>
<keyword evidence="2" id="KW-0539">Nucleus</keyword>
<dbReference type="Gene3D" id="2.40.50.40">
    <property type="match status" value="1"/>
</dbReference>
<evidence type="ECO:0000259" key="5">
    <source>
        <dbReference type="PROSITE" id="PS50994"/>
    </source>
</evidence>
<dbReference type="InterPro" id="IPR016197">
    <property type="entry name" value="Chromo-like_dom_sf"/>
</dbReference>
<evidence type="ECO:0000256" key="3">
    <source>
        <dbReference type="ARBA" id="ARBA00023268"/>
    </source>
</evidence>
<dbReference type="Gene3D" id="3.30.420.10">
    <property type="entry name" value="Ribonuclease H-like superfamily/Ribonuclease H"/>
    <property type="match status" value="1"/>
</dbReference>
<name>A0ABQ4WBR0_9ASTR</name>
<dbReference type="PANTHER" id="PTHR37984:SF5">
    <property type="entry name" value="PROTEIN NYNRIN-LIKE"/>
    <property type="match status" value="1"/>
</dbReference>
<dbReference type="InterPro" id="IPR041577">
    <property type="entry name" value="RT_RNaseH_2"/>
</dbReference>
<evidence type="ECO:0000256" key="2">
    <source>
        <dbReference type="ARBA" id="ARBA00023242"/>
    </source>
</evidence>
<dbReference type="Gene3D" id="3.10.10.10">
    <property type="entry name" value="HIV Type 1 Reverse Transcriptase, subunit A, domain 1"/>
    <property type="match status" value="1"/>
</dbReference>
<dbReference type="InterPro" id="IPR023779">
    <property type="entry name" value="Chromodomain_CS"/>
</dbReference>
<keyword evidence="7" id="KW-1185">Reference proteome</keyword>
<dbReference type="InterPro" id="IPR043128">
    <property type="entry name" value="Rev_trsase/Diguanyl_cyclase"/>
</dbReference>
<dbReference type="EMBL" id="BQNB010008504">
    <property type="protein sequence ID" value="GJS50287.1"/>
    <property type="molecule type" value="Genomic_DNA"/>
</dbReference>